<feature type="transmembrane region" description="Helical" evidence="3">
    <location>
        <begin position="77"/>
        <end position="96"/>
    </location>
</feature>
<comment type="caution">
    <text evidence="4">The sequence shown here is derived from an EMBL/GenBank/DDBJ whole genome shotgun (WGS) entry which is preliminary data.</text>
</comment>
<dbReference type="EMBL" id="BPQB01000042">
    <property type="protein sequence ID" value="GJE94721.1"/>
    <property type="molecule type" value="Genomic_DNA"/>
</dbReference>
<reference evidence="4 5" key="1">
    <citation type="submission" date="2021-08" db="EMBL/GenBank/DDBJ databases">
        <title>Draft Genome Sequence of Phanerochaete sordida strain YK-624.</title>
        <authorList>
            <person name="Mori T."/>
            <person name="Dohra H."/>
            <person name="Suzuki T."/>
            <person name="Kawagishi H."/>
            <person name="Hirai H."/>
        </authorList>
    </citation>
    <scope>NUCLEOTIDE SEQUENCE [LARGE SCALE GENOMIC DNA]</scope>
    <source>
        <strain evidence="4 5">YK-624</strain>
    </source>
</reference>
<comment type="similarity">
    <text evidence="2">Belongs to the major facilitator superfamily. Monocarboxylate porter (TC 2.A.1.13) family.</text>
</comment>
<comment type="subcellular location">
    <subcellularLocation>
        <location evidence="1">Membrane</location>
        <topology evidence="1">Multi-pass membrane protein</topology>
    </subcellularLocation>
</comment>
<sequence length="495" mass="53543">MESIELRTYTEVHDPYDSDKATLADVLGTSKGDHEQGQLDELPSNGLYTAGALPEEQAISMDALVNETRLAPVDRGFSAWAMLVASCVVELFVWGFPNSSGVLLAAYLKDPLYSSQKHATSILPLVGTLCTGIMYCSGLVVYPSMHYYPRLRRIYTWSGTVICFVSLLAASFTRNVTMLIALQGVTFAIGGSLVYAPVISYMSEWFVQRRGMANGILVAGDNLGGVLFPIIMPALISRFGIMVTTRIYAIALLVCLLPALPFMKARLPETRVHGPAPRSHPRPWMRDRAFWFFITINTLQGFAHFVPLTWLPTFATALGLTTGQASLALTLVNAASIFAGFGMGWLSDRYNVWALAVSSLLLTSLATFVLWGVLSYSLAGILAYGVAYGSTAGCWSSMWNGFVRPVAKDDPSLATTMFSILLLTRGVGNILSTPISTTLQHTKLAIAHGNGSTKTGFAVDDGRYNAVIIYAGTCFAGAAVVAALGWSLDRKRNVH</sequence>
<dbReference type="Pfam" id="PF07690">
    <property type="entry name" value="MFS_1"/>
    <property type="match status" value="1"/>
</dbReference>
<feature type="transmembrane region" description="Helical" evidence="3">
    <location>
        <begin position="154"/>
        <end position="172"/>
    </location>
</feature>
<feature type="transmembrane region" description="Helical" evidence="3">
    <location>
        <begin position="223"/>
        <end position="241"/>
    </location>
</feature>
<keyword evidence="3" id="KW-0812">Transmembrane</keyword>
<organism evidence="4 5">
    <name type="scientific">Phanerochaete sordida</name>
    <dbReference type="NCBI Taxonomy" id="48140"/>
    <lineage>
        <taxon>Eukaryota</taxon>
        <taxon>Fungi</taxon>
        <taxon>Dikarya</taxon>
        <taxon>Basidiomycota</taxon>
        <taxon>Agaricomycotina</taxon>
        <taxon>Agaricomycetes</taxon>
        <taxon>Polyporales</taxon>
        <taxon>Phanerochaetaceae</taxon>
        <taxon>Phanerochaete</taxon>
    </lineage>
</organism>
<dbReference type="PANTHER" id="PTHR11360:SF287">
    <property type="entry name" value="MFS MONOCARBOXYLATE TRANSPORTER"/>
    <property type="match status" value="1"/>
</dbReference>
<evidence type="ECO:0000256" key="3">
    <source>
        <dbReference type="SAM" id="Phobius"/>
    </source>
</evidence>
<name>A0A9P3LGN0_9APHY</name>
<feature type="transmembrane region" description="Helical" evidence="3">
    <location>
        <begin position="326"/>
        <end position="346"/>
    </location>
</feature>
<gene>
    <name evidence="4" type="ORF">PsYK624_108920</name>
</gene>
<accession>A0A9P3LGN0</accession>
<evidence type="ECO:0000313" key="4">
    <source>
        <dbReference type="EMBL" id="GJE94721.1"/>
    </source>
</evidence>
<dbReference type="InterPro" id="IPR036259">
    <property type="entry name" value="MFS_trans_sf"/>
</dbReference>
<feature type="transmembrane region" description="Helical" evidence="3">
    <location>
        <begin position="467"/>
        <end position="488"/>
    </location>
</feature>
<dbReference type="AlphaFoldDB" id="A0A9P3LGN0"/>
<proteinExistence type="inferred from homology"/>
<dbReference type="GO" id="GO:0016020">
    <property type="term" value="C:membrane"/>
    <property type="evidence" value="ECO:0007669"/>
    <property type="project" value="UniProtKB-SubCell"/>
</dbReference>
<feature type="transmembrane region" description="Helical" evidence="3">
    <location>
        <begin position="288"/>
        <end position="306"/>
    </location>
</feature>
<keyword evidence="5" id="KW-1185">Reference proteome</keyword>
<dbReference type="Gene3D" id="1.20.1250.20">
    <property type="entry name" value="MFS general substrate transporter like domains"/>
    <property type="match status" value="2"/>
</dbReference>
<dbReference type="OrthoDB" id="2213137at2759"/>
<protein>
    <submittedName>
        <fullName evidence="4">MFS general substrate transporter</fullName>
    </submittedName>
</protein>
<evidence type="ECO:0000256" key="1">
    <source>
        <dbReference type="ARBA" id="ARBA00004141"/>
    </source>
</evidence>
<feature type="transmembrane region" description="Helical" evidence="3">
    <location>
        <begin position="247"/>
        <end position="267"/>
    </location>
</feature>
<dbReference type="Proteomes" id="UP000703269">
    <property type="component" value="Unassembled WGS sequence"/>
</dbReference>
<feature type="transmembrane region" description="Helical" evidence="3">
    <location>
        <begin position="178"/>
        <end position="202"/>
    </location>
</feature>
<keyword evidence="3" id="KW-1133">Transmembrane helix</keyword>
<dbReference type="GO" id="GO:0022857">
    <property type="term" value="F:transmembrane transporter activity"/>
    <property type="evidence" value="ECO:0007669"/>
    <property type="project" value="InterPro"/>
</dbReference>
<evidence type="ECO:0000256" key="2">
    <source>
        <dbReference type="ARBA" id="ARBA00006727"/>
    </source>
</evidence>
<feature type="transmembrane region" description="Helical" evidence="3">
    <location>
        <begin position="122"/>
        <end position="142"/>
    </location>
</feature>
<dbReference type="InterPro" id="IPR011701">
    <property type="entry name" value="MFS"/>
</dbReference>
<dbReference type="PANTHER" id="PTHR11360">
    <property type="entry name" value="MONOCARBOXYLATE TRANSPORTER"/>
    <property type="match status" value="1"/>
</dbReference>
<evidence type="ECO:0000313" key="5">
    <source>
        <dbReference type="Proteomes" id="UP000703269"/>
    </source>
</evidence>
<feature type="transmembrane region" description="Helical" evidence="3">
    <location>
        <begin position="353"/>
        <end position="374"/>
    </location>
</feature>
<dbReference type="SUPFAM" id="SSF103473">
    <property type="entry name" value="MFS general substrate transporter"/>
    <property type="match status" value="1"/>
</dbReference>
<dbReference type="InterPro" id="IPR050327">
    <property type="entry name" value="Proton-linked_MCT"/>
</dbReference>
<keyword evidence="3" id="KW-0472">Membrane</keyword>